<sequence>MFLDIVEKALLGLLDTARPGAYLVDFLPILKYVPSWVPGTGRQRQAVEWRQATEDMVELPYRKALDLIAAGTLSPRIPHVYSMAWTQR</sequence>
<reference evidence="1 2" key="1">
    <citation type="journal article" date="2016" name="Mol. Biol. Evol.">
        <title>Comparative Genomics of Early-Diverging Mushroom-Forming Fungi Provides Insights into the Origins of Lignocellulose Decay Capabilities.</title>
        <authorList>
            <person name="Nagy L.G."/>
            <person name="Riley R."/>
            <person name="Tritt A."/>
            <person name="Adam C."/>
            <person name="Daum C."/>
            <person name="Floudas D."/>
            <person name="Sun H."/>
            <person name="Yadav J.S."/>
            <person name="Pangilinan J."/>
            <person name="Larsson K.H."/>
            <person name="Matsuura K."/>
            <person name="Barry K."/>
            <person name="Labutti K."/>
            <person name="Kuo R."/>
            <person name="Ohm R.A."/>
            <person name="Bhattacharya S.S."/>
            <person name="Shirouzu T."/>
            <person name="Yoshinaga Y."/>
            <person name="Martin F.M."/>
            <person name="Grigoriev I.V."/>
            <person name="Hibbett D.S."/>
        </authorList>
    </citation>
    <scope>NUCLEOTIDE SEQUENCE [LARGE SCALE GENOMIC DNA]</scope>
    <source>
        <strain evidence="1 2">CBS 109695</strain>
    </source>
</reference>
<accession>A0A166WDR2</accession>
<name>A0A166WDR2_9AGAM</name>
<dbReference type="OrthoDB" id="2789670at2759"/>
<evidence type="ECO:0000313" key="2">
    <source>
        <dbReference type="Proteomes" id="UP000076532"/>
    </source>
</evidence>
<gene>
    <name evidence="1" type="ORF">FIBSPDRAFT_312511</name>
</gene>
<keyword evidence="2" id="KW-1185">Reference proteome</keyword>
<proteinExistence type="predicted"/>
<dbReference type="STRING" id="436010.A0A166WDR2"/>
<dbReference type="AlphaFoldDB" id="A0A166WDR2"/>
<organism evidence="1 2">
    <name type="scientific">Athelia psychrophila</name>
    <dbReference type="NCBI Taxonomy" id="1759441"/>
    <lineage>
        <taxon>Eukaryota</taxon>
        <taxon>Fungi</taxon>
        <taxon>Dikarya</taxon>
        <taxon>Basidiomycota</taxon>
        <taxon>Agaricomycotina</taxon>
        <taxon>Agaricomycetes</taxon>
        <taxon>Agaricomycetidae</taxon>
        <taxon>Atheliales</taxon>
        <taxon>Atheliaceae</taxon>
        <taxon>Athelia</taxon>
    </lineage>
</organism>
<dbReference type="EMBL" id="KV417482">
    <property type="protein sequence ID" value="KZP33653.1"/>
    <property type="molecule type" value="Genomic_DNA"/>
</dbReference>
<evidence type="ECO:0000313" key="1">
    <source>
        <dbReference type="EMBL" id="KZP33653.1"/>
    </source>
</evidence>
<dbReference type="Proteomes" id="UP000076532">
    <property type="component" value="Unassembled WGS sequence"/>
</dbReference>
<protein>
    <submittedName>
        <fullName evidence="1">Uncharacterized protein</fullName>
    </submittedName>
</protein>